<dbReference type="EMBL" id="JACHKZ010000010">
    <property type="protein sequence ID" value="MBB6577983.1"/>
    <property type="molecule type" value="Genomic_DNA"/>
</dbReference>
<feature type="region of interest" description="Disordered" evidence="2">
    <location>
        <begin position="158"/>
        <end position="177"/>
    </location>
</feature>
<evidence type="ECO:0000313" key="4">
    <source>
        <dbReference type="Proteomes" id="UP000562492"/>
    </source>
</evidence>
<accession>A0ABR6RFQ7</accession>
<dbReference type="RefSeq" id="WP_233464469.1">
    <property type="nucleotide sequence ID" value="NZ_JACHKZ010000010.1"/>
</dbReference>
<organism evidence="3 4">
    <name type="scientific">Comamonas odontotermitis</name>
    <dbReference type="NCBI Taxonomy" id="379895"/>
    <lineage>
        <taxon>Bacteria</taxon>
        <taxon>Pseudomonadati</taxon>
        <taxon>Pseudomonadota</taxon>
        <taxon>Betaproteobacteria</taxon>
        <taxon>Burkholderiales</taxon>
        <taxon>Comamonadaceae</taxon>
        <taxon>Comamonas</taxon>
    </lineage>
</organism>
<comment type="caution">
    <text evidence="3">The sequence shown here is derived from an EMBL/GenBank/DDBJ whole genome shotgun (WGS) entry which is preliminary data.</text>
</comment>
<evidence type="ECO:0008006" key="5">
    <source>
        <dbReference type="Google" id="ProtNLM"/>
    </source>
</evidence>
<evidence type="ECO:0000256" key="1">
    <source>
        <dbReference type="SAM" id="Coils"/>
    </source>
</evidence>
<sequence length="177" mass="18896">MSAVDCVSRGVNNYPGGRAAIRARHCPDKVDDTFRKELSGAATHKLGLADGIAIAAMCCELKTPHCYDLANFVAQECGGRFELAGESGPVEQSPIAKVSKLVLETSHVTSVVIDSMQDGVISDNELAVIEREIAEAEEALRLLRQAARAVNAAGKPASERRHLDLPVRSMRDEAATA</sequence>
<name>A0ABR6RFQ7_9BURK</name>
<feature type="coiled-coil region" evidence="1">
    <location>
        <begin position="126"/>
        <end position="153"/>
    </location>
</feature>
<dbReference type="Pfam" id="PF06892">
    <property type="entry name" value="Phage_CP76"/>
    <property type="match status" value="1"/>
</dbReference>
<gene>
    <name evidence="3" type="ORF">HNP33_002051</name>
</gene>
<reference evidence="3 4" key="1">
    <citation type="submission" date="2020-08" db="EMBL/GenBank/DDBJ databases">
        <title>Functional genomics of gut bacteria from endangered species of beetles.</title>
        <authorList>
            <person name="Carlos-Shanley C."/>
        </authorList>
    </citation>
    <scope>NUCLEOTIDE SEQUENCE [LARGE SCALE GENOMIC DNA]</scope>
    <source>
        <strain evidence="3 4">S00124</strain>
    </source>
</reference>
<evidence type="ECO:0000313" key="3">
    <source>
        <dbReference type="EMBL" id="MBB6577983.1"/>
    </source>
</evidence>
<dbReference type="Proteomes" id="UP000562492">
    <property type="component" value="Unassembled WGS sequence"/>
</dbReference>
<evidence type="ECO:0000256" key="2">
    <source>
        <dbReference type="SAM" id="MobiDB-lite"/>
    </source>
</evidence>
<proteinExistence type="predicted"/>
<keyword evidence="4" id="KW-1185">Reference proteome</keyword>
<protein>
    <recommendedName>
        <fullName evidence="5">Transcriptional regulator</fullName>
    </recommendedName>
</protein>
<dbReference type="InterPro" id="IPR009679">
    <property type="entry name" value="Phage_186_CII-like"/>
</dbReference>
<keyword evidence="1" id="KW-0175">Coiled coil</keyword>